<name>A0A9X3C8I0_9FLAO</name>
<dbReference type="EMBL" id="JAOZEV010000002">
    <property type="protein sequence ID" value="MCV9931408.1"/>
    <property type="molecule type" value="Genomic_DNA"/>
</dbReference>
<organism evidence="3 4">
    <name type="scientific">Flavobacterium frigoritolerans</name>
    <dbReference type="NCBI Taxonomy" id="2987686"/>
    <lineage>
        <taxon>Bacteria</taxon>
        <taxon>Pseudomonadati</taxon>
        <taxon>Bacteroidota</taxon>
        <taxon>Flavobacteriia</taxon>
        <taxon>Flavobacteriales</taxon>
        <taxon>Flavobacteriaceae</taxon>
        <taxon>Flavobacterium</taxon>
    </lineage>
</organism>
<dbReference type="GO" id="GO:0019202">
    <property type="term" value="F:amino acid kinase activity"/>
    <property type="evidence" value="ECO:0007669"/>
    <property type="project" value="TreeGrafter"/>
</dbReference>
<dbReference type="PANTHER" id="PTHR21064:SF6">
    <property type="entry name" value="AMINOGLYCOSIDE PHOSPHOTRANSFERASE DOMAIN-CONTAINING PROTEIN"/>
    <property type="match status" value="1"/>
</dbReference>
<evidence type="ECO:0000313" key="4">
    <source>
        <dbReference type="Proteomes" id="UP001151133"/>
    </source>
</evidence>
<evidence type="ECO:0000313" key="3">
    <source>
        <dbReference type="EMBL" id="MCV9931408.1"/>
    </source>
</evidence>
<dbReference type="RefSeq" id="WP_264285738.1">
    <property type="nucleotide sequence ID" value="NZ_JAOZEV010000002.1"/>
</dbReference>
<evidence type="ECO:0000259" key="2">
    <source>
        <dbReference type="Pfam" id="PF01636"/>
    </source>
</evidence>
<sequence>MQQFPVISSILSASKLGELLQREYGLSKYTECTLFRAAMNHVYMVTDVDKKYVFRVYNFDWRTKAEITEELRLLIYLWENKTSVSYPIADNSNEYIQELNAPEGKRFGVLFSFADGVKSARFNAETSFFIGQALAKVHKSTQNFELKRVTYNDSVLLIDSIKRTQMFFKKETNEILFLKNLANFLQGEFAKIKNNEVRFGAVHLDVWFDNMHFNEENKITFFDFDFCGNGWLCLDISYFLFQLYVTNPDEKDYEVKAESFLKGYESVIEISVEEKRILPLVCLGVMLYYISMQCDRFDTWTNIFLNEDHLKRFTGNLKRWIDYNKIKIQ</sequence>
<reference evidence="3" key="1">
    <citation type="submission" date="2022-10" db="EMBL/GenBank/DDBJ databases">
        <title>Two novel species of Flavobacterium.</title>
        <authorList>
            <person name="Liu Q."/>
            <person name="Xin Y.-H."/>
        </authorList>
    </citation>
    <scope>NUCLEOTIDE SEQUENCE</scope>
    <source>
        <strain evidence="3">LS1R47</strain>
    </source>
</reference>
<dbReference type="SUPFAM" id="SSF56112">
    <property type="entry name" value="Protein kinase-like (PK-like)"/>
    <property type="match status" value="1"/>
</dbReference>
<dbReference type="Pfam" id="PF01636">
    <property type="entry name" value="APH"/>
    <property type="match status" value="1"/>
</dbReference>
<comment type="caution">
    <text evidence="3">The sequence shown here is derived from an EMBL/GenBank/DDBJ whole genome shotgun (WGS) entry which is preliminary data.</text>
</comment>
<dbReference type="InterPro" id="IPR002575">
    <property type="entry name" value="Aminoglycoside_PTrfase"/>
</dbReference>
<feature type="domain" description="Aminoglycoside phosphotransferase" evidence="2">
    <location>
        <begin position="38"/>
        <end position="266"/>
    </location>
</feature>
<evidence type="ECO:0000256" key="1">
    <source>
        <dbReference type="ARBA" id="ARBA00038240"/>
    </source>
</evidence>
<dbReference type="Gene3D" id="3.30.200.20">
    <property type="entry name" value="Phosphorylase Kinase, domain 1"/>
    <property type="match status" value="1"/>
</dbReference>
<comment type="similarity">
    <text evidence="1">Belongs to the pseudomonas-type ThrB family.</text>
</comment>
<dbReference type="AlphaFoldDB" id="A0A9X3C8I0"/>
<dbReference type="PANTHER" id="PTHR21064">
    <property type="entry name" value="AMINOGLYCOSIDE PHOSPHOTRANSFERASE DOMAIN-CONTAINING PROTEIN-RELATED"/>
    <property type="match status" value="1"/>
</dbReference>
<accession>A0A9X3C8I0</accession>
<dbReference type="Proteomes" id="UP001151133">
    <property type="component" value="Unassembled WGS sequence"/>
</dbReference>
<proteinExistence type="inferred from homology"/>
<gene>
    <name evidence="3" type="ORF">OIU80_03875</name>
</gene>
<keyword evidence="4" id="KW-1185">Reference proteome</keyword>
<protein>
    <submittedName>
        <fullName evidence="3">Phosphotransferase</fullName>
    </submittedName>
</protein>
<dbReference type="InterPro" id="IPR050249">
    <property type="entry name" value="Pseudomonas-type_ThrB"/>
</dbReference>
<dbReference type="Gene3D" id="3.90.1200.10">
    <property type="match status" value="1"/>
</dbReference>
<dbReference type="InterPro" id="IPR011009">
    <property type="entry name" value="Kinase-like_dom_sf"/>
</dbReference>